<gene>
    <name evidence="2" type="ORF">TIFTF001_045305</name>
</gene>
<comment type="caution">
    <text evidence="2">The sequence shown here is derived from an EMBL/GenBank/DDBJ whole genome shotgun (WGS) entry which is preliminary data.</text>
</comment>
<proteinExistence type="predicted"/>
<feature type="region of interest" description="Disordered" evidence="1">
    <location>
        <begin position="28"/>
        <end position="152"/>
    </location>
</feature>
<dbReference type="Proteomes" id="UP001187192">
    <property type="component" value="Unassembled WGS sequence"/>
</dbReference>
<reference evidence="2" key="1">
    <citation type="submission" date="2023-07" db="EMBL/GenBank/DDBJ databases">
        <title>draft genome sequence of fig (Ficus carica).</title>
        <authorList>
            <person name="Takahashi T."/>
            <person name="Nishimura K."/>
        </authorList>
    </citation>
    <scope>NUCLEOTIDE SEQUENCE</scope>
</reference>
<feature type="compositionally biased region" description="Low complexity" evidence="1">
    <location>
        <begin position="34"/>
        <end position="44"/>
    </location>
</feature>
<accession>A0AA88CJS8</accession>
<sequence length="152" mass="16202">MPDFRATTQLVGTVKLYDRHVFLCYKNPPACGLRASRPPSSTASSPPPSPPRSSVGWGDENRTQISRTRGRGGGVRTHRDYVDQERERGERKGKRKRGPGQVVGGAGGWGEVGGGGPGGGGGAWQAGAGWGPRVGGGGREKRRERKGKERER</sequence>
<evidence type="ECO:0000256" key="1">
    <source>
        <dbReference type="SAM" id="MobiDB-lite"/>
    </source>
</evidence>
<dbReference type="EMBL" id="BTGU01003864">
    <property type="protein sequence ID" value="GMN20260.1"/>
    <property type="molecule type" value="Genomic_DNA"/>
</dbReference>
<dbReference type="AlphaFoldDB" id="A0AA88CJS8"/>
<keyword evidence="3" id="KW-1185">Reference proteome</keyword>
<feature type="compositionally biased region" description="Gly residues" evidence="1">
    <location>
        <begin position="101"/>
        <end position="137"/>
    </location>
</feature>
<feature type="compositionally biased region" description="Basic and acidic residues" evidence="1">
    <location>
        <begin position="138"/>
        <end position="152"/>
    </location>
</feature>
<evidence type="ECO:0000313" key="3">
    <source>
        <dbReference type="Proteomes" id="UP001187192"/>
    </source>
</evidence>
<feature type="compositionally biased region" description="Basic and acidic residues" evidence="1">
    <location>
        <begin position="77"/>
        <end position="90"/>
    </location>
</feature>
<evidence type="ECO:0000313" key="2">
    <source>
        <dbReference type="EMBL" id="GMN20260.1"/>
    </source>
</evidence>
<name>A0AA88CJS8_FICCA</name>
<protein>
    <submittedName>
        <fullName evidence="2">Uncharacterized protein</fullName>
    </submittedName>
</protein>
<organism evidence="2 3">
    <name type="scientific">Ficus carica</name>
    <name type="common">Common fig</name>
    <dbReference type="NCBI Taxonomy" id="3494"/>
    <lineage>
        <taxon>Eukaryota</taxon>
        <taxon>Viridiplantae</taxon>
        <taxon>Streptophyta</taxon>
        <taxon>Embryophyta</taxon>
        <taxon>Tracheophyta</taxon>
        <taxon>Spermatophyta</taxon>
        <taxon>Magnoliopsida</taxon>
        <taxon>eudicotyledons</taxon>
        <taxon>Gunneridae</taxon>
        <taxon>Pentapetalae</taxon>
        <taxon>rosids</taxon>
        <taxon>fabids</taxon>
        <taxon>Rosales</taxon>
        <taxon>Moraceae</taxon>
        <taxon>Ficeae</taxon>
        <taxon>Ficus</taxon>
    </lineage>
</organism>